<gene>
    <name evidence="15" type="ORF">DSTB1V02_LOCUS1017</name>
</gene>
<name>A0A7R8WZ97_9CRUS</name>
<evidence type="ECO:0000256" key="8">
    <source>
        <dbReference type="ARBA" id="ARBA00023049"/>
    </source>
</evidence>
<evidence type="ECO:0000256" key="12">
    <source>
        <dbReference type="SAM" id="MobiDB-lite"/>
    </source>
</evidence>
<feature type="compositionally biased region" description="Polar residues" evidence="12">
    <location>
        <begin position="1"/>
        <end position="10"/>
    </location>
</feature>
<dbReference type="AlphaFoldDB" id="A0A7R8WZ97"/>
<feature type="coiled-coil region" evidence="11">
    <location>
        <begin position="336"/>
        <end position="363"/>
    </location>
</feature>
<keyword evidence="3" id="KW-0963">Cytoplasm</keyword>
<evidence type="ECO:0000259" key="13">
    <source>
        <dbReference type="Pfam" id="PF01432"/>
    </source>
</evidence>
<evidence type="ECO:0000256" key="7">
    <source>
        <dbReference type="ARBA" id="ARBA00022833"/>
    </source>
</evidence>
<keyword evidence="9" id="KW-0802">TPR repeat</keyword>
<keyword evidence="8 10" id="KW-0482">Metalloprotease</keyword>
<dbReference type="Pfam" id="PF10516">
    <property type="entry name" value="SHNi-TPR"/>
    <property type="match status" value="1"/>
</dbReference>
<protein>
    <recommendedName>
        <fullName evidence="17">Thimet oligopeptidase</fullName>
    </recommendedName>
</protein>
<dbReference type="GO" id="GO:0004222">
    <property type="term" value="F:metalloendopeptidase activity"/>
    <property type="evidence" value="ECO:0007669"/>
    <property type="project" value="InterPro"/>
</dbReference>
<dbReference type="SUPFAM" id="SSF55486">
    <property type="entry name" value="Metalloproteases ('zincins'), catalytic domain"/>
    <property type="match status" value="1"/>
</dbReference>
<dbReference type="FunFam" id="1.20.1050.40:FF:000001">
    <property type="entry name" value="Thimet oligopeptidase 1"/>
    <property type="match status" value="1"/>
</dbReference>
<dbReference type="Gene3D" id="1.10.1370.40">
    <property type="match status" value="3"/>
</dbReference>
<dbReference type="InterPro" id="IPR001567">
    <property type="entry name" value="Pept_M3A_M3B_dom"/>
</dbReference>
<dbReference type="PROSITE" id="PS50005">
    <property type="entry name" value="TPR"/>
    <property type="match status" value="2"/>
</dbReference>
<dbReference type="GO" id="GO:0046872">
    <property type="term" value="F:metal ion binding"/>
    <property type="evidence" value="ECO:0007669"/>
    <property type="project" value="UniProtKB-UniRule"/>
</dbReference>
<dbReference type="PANTHER" id="PTHR11804:SF84">
    <property type="entry name" value="SACCHAROLYSIN"/>
    <property type="match status" value="1"/>
</dbReference>
<evidence type="ECO:0000256" key="5">
    <source>
        <dbReference type="ARBA" id="ARBA00022723"/>
    </source>
</evidence>
<proteinExistence type="inferred from homology"/>
<feature type="repeat" description="TPR" evidence="9">
    <location>
        <begin position="323"/>
        <end position="356"/>
    </location>
</feature>
<feature type="region of interest" description="Disordered" evidence="12">
    <location>
        <begin position="195"/>
        <end position="275"/>
    </location>
</feature>
<dbReference type="Gene3D" id="1.20.1050.40">
    <property type="entry name" value="Endopeptidase. Chain P, domain 1"/>
    <property type="match status" value="1"/>
</dbReference>
<dbReference type="Gene3D" id="1.10.1370.10">
    <property type="entry name" value="Neurolysin, domain 3"/>
    <property type="match status" value="1"/>
</dbReference>
<feature type="compositionally biased region" description="Low complexity" evidence="12">
    <location>
        <begin position="421"/>
        <end position="451"/>
    </location>
</feature>
<keyword evidence="4 10" id="KW-0645">Protease</keyword>
<organism evidence="15">
    <name type="scientific">Darwinula stevensoni</name>
    <dbReference type="NCBI Taxonomy" id="69355"/>
    <lineage>
        <taxon>Eukaryota</taxon>
        <taxon>Metazoa</taxon>
        <taxon>Ecdysozoa</taxon>
        <taxon>Arthropoda</taxon>
        <taxon>Crustacea</taxon>
        <taxon>Oligostraca</taxon>
        <taxon>Ostracoda</taxon>
        <taxon>Podocopa</taxon>
        <taxon>Podocopida</taxon>
        <taxon>Darwinulocopina</taxon>
        <taxon>Darwinuloidea</taxon>
        <taxon>Darwinulidae</taxon>
        <taxon>Darwinula</taxon>
    </lineage>
</organism>
<keyword evidence="16" id="KW-1185">Reference proteome</keyword>
<evidence type="ECO:0000313" key="16">
    <source>
        <dbReference type="Proteomes" id="UP000677054"/>
    </source>
</evidence>
<evidence type="ECO:0000256" key="4">
    <source>
        <dbReference type="ARBA" id="ARBA00022670"/>
    </source>
</evidence>
<keyword evidence="11" id="KW-0175">Coiled coil</keyword>
<dbReference type="Pfam" id="PF13181">
    <property type="entry name" value="TPR_8"/>
    <property type="match status" value="1"/>
</dbReference>
<feature type="compositionally biased region" description="Basic and acidic residues" evidence="12">
    <location>
        <begin position="30"/>
        <end position="48"/>
    </location>
</feature>
<comment type="similarity">
    <text evidence="2 10">Belongs to the peptidase M3 family.</text>
</comment>
<dbReference type="GO" id="GO:0006518">
    <property type="term" value="P:peptide metabolic process"/>
    <property type="evidence" value="ECO:0007669"/>
    <property type="project" value="TreeGrafter"/>
</dbReference>
<evidence type="ECO:0000256" key="10">
    <source>
        <dbReference type="RuleBase" id="RU003435"/>
    </source>
</evidence>
<dbReference type="InterPro" id="IPR024077">
    <property type="entry name" value="Neurolysin/TOP_dom2"/>
</dbReference>
<feature type="region of interest" description="Disordered" evidence="12">
    <location>
        <begin position="407"/>
        <end position="506"/>
    </location>
</feature>
<dbReference type="InterPro" id="IPR019544">
    <property type="entry name" value="Tetratricopeptide_SHNi-TPR_dom"/>
</dbReference>
<comment type="subcellular location">
    <subcellularLocation>
        <location evidence="1">Cytoplasm</location>
    </subcellularLocation>
</comment>
<sequence>MPGQSGSDTAVDTAVPVANGAAGEKGCCSSEHDKMDKKKEDTTNDKSETSGAGSVNGKVVDKSPSKKEMDRATEAMNQLLQGKRHLLVQDIPSAVNSLQEACKLYVEQFGETANECGEAYFHYGRALLEMSRIESGVLGNALDGGSLDSGSDLDDSQISNGEGLTEKERQEIAEKVDEALKENLCVLEGEAVTNGKNAVGEGNLGEGAEADPGPTQHSEGADQSEKSEEESDEDGEEGGSGEGPAEEGGDEEEGESSDEANREETTGGQADSSHEMRLKLSQALEYLGEVGLETGNFNQSIDDFNKCLSIQRELLDAHDRAIAETYYQLGNAHLLNDQFERAVEQFQNAINVIQDRITFLKKKIENRGKEGEETHEENPDAFYTEEGEIKQLEELIPDILDKIGDTRASQAEKRRRLAQDEPGVPGPSTSSSVSSSVSSSCSPSKVKSCESQGETEKKATDISHLVRKKRKQEDEGSPGSAQEKKVHRSEVPSPLATSHSPDASKHTHLQPIVSVWSRRMTSMPGALLSWDFTKVTPEDIKSRTKTLIEATTALVDSVGQLREDELSFATVIQPLAEAECIQQTEGSFLDFPQHAATDKSLRDASTEAEKELEDFRVEMSMRKDVFEKLVQFQKAGDTKNFSPEGNRLLQRLIKMGERNGLHLPDEVQEKIKTIKKRISELCIDFQKNLNEDNTFLLFSREELLGMPDDFLDSLEKDEDGKLKVTMKYPHFFPVTRKCKLPETRRKVETAYQSRCLKVNTLNLEELIKLRQQQADILGYANHAAYVQEMRMAKDPKTVEEFLNELSEKLQPLWQKEKQVLLHLKEQENGMTPIGCHRPQCMASSGNCLSFSSLPLQCKENGWEYNGTLNFWDMRYYTNMVEEKEYSVDQQALKEYFPLERYRVNDKDTGELLGYFYLDLFPREGKYGHAAVFTLQPGCVVSYNSDQKEGKKRQVCIAAMMANFTKPTASKPSLLDHKEVETYFHEFGHVMHTICAKAEFALFAGCHTEQDFVEAPSQMLENWVWENEALVRMSGHHVNKSSLPEDMMEQLVKSRKANAGAFNLRQIVLATFDQLCHTRAEADTQSLFRETYQNVMGIATIPDTNMPANFGHLAGGYDAQYYGYLWSEVFSMDMFESKFKLEGIMNPKVGMEYRKLILEPGGTRDGWDMLKDFLGRKPTPEAFLRSKGLVK</sequence>
<feature type="non-terminal residue" evidence="15">
    <location>
        <position position="1"/>
    </location>
</feature>
<evidence type="ECO:0000256" key="2">
    <source>
        <dbReference type="ARBA" id="ARBA00006040"/>
    </source>
</evidence>
<dbReference type="SMART" id="SM00028">
    <property type="entry name" value="TPR"/>
    <property type="match status" value="2"/>
</dbReference>
<evidence type="ECO:0000256" key="1">
    <source>
        <dbReference type="ARBA" id="ARBA00004496"/>
    </source>
</evidence>
<evidence type="ECO:0000256" key="9">
    <source>
        <dbReference type="PROSITE-ProRule" id="PRU00339"/>
    </source>
</evidence>
<dbReference type="GO" id="GO:0005758">
    <property type="term" value="C:mitochondrial intermembrane space"/>
    <property type="evidence" value="ECO:0007669"/>
    <property type="project" value="TreeGrafter"/>
</dbReference>
<evidence type="ECO:0008006" key="17">
    <source>
        <dbReference type="Google" id="ProtNLM"/>
    </source>
</evidence>
<comment type="cofactor">
    <cofactor evidence="10">
        <name>Zn(2+)</name>
        <dbReference type="ChEBI" id="CHEBI:29105"/>
    </cofactor>
    <text evidence="10">Binds 1 zinc ion.</text>
</comment>
<dbReference type="Pfam" id="PF01432">
    <property type="entry name" value="Peptidase_M3"/>
    <property type="match status" value="1"/>
</dbReference>
<feature type="compositionally biased region" description="Acidic residues" evidence="12">
    <location>
        <begin position="227"/>
        <end position="258"/>
    </location>
</feature>
<dbReference type="GO" id="GO:0006508">
    <property type="term" value="P:proteolysis"/>
    <property type="evidence" value="ECO:0007669"/>
    <property type="project" value="UniProtKB-KW"/>
</dbReference>
<feature type="region of interest" description="Disordered" evidence="12">
    <location>
        <begin position="147"/>
        <end position="168"/>
    </location>
</feature>
<dbReference type="SUPFAM" id="SSF48452">
    <property type="entry name" value="TPR-like"/>
    <property type="match status" value="1"/>
</dbReference>
<dbReference type="OrthoDB" id="534666at2759"/>
<feature type="domain" description="Peptidase M3A/M3B catalytic" evidence="13">
    <location>
        <begin position="900"/>
        <end position="1187"/>
    </location>
</feature>
<evidence type="ECO:0000256" key="6">
    <source>
        <dbReference type="ARBA" id="ARBA00022801"/>
    </source>
</evidence>
<dbReference type="InterPro" id="IPR019734">
    <property type="entry name" value="TPR_rpt"/>
</dbReference>
<dbReference type="PANTHER" id="PTHR11804">
    <property type="entry name" value="PROTEASE M3 THIMET OLIGOPEPTIDASE-RELATED"/>
    <property type="match status" value="1"/>
</dbReference>
<keyword evidence="7 10" id="KW-0862">Zinc</keyword>
<dbReference type="Gene3D" id="1.25.40.10">
    <property type="entry name" value="Tetratricopeptide repeat domain"/>
    <property type="match status" value="1"/>
</dbReference>
<dbReference type="EMBL" id="LR899602">
    <property type="protein sequence ID" value="CAD7241015.1"/>
    <property type="molecule type" value="Genomic_DNA"/>
</dbReference>
<evidence type="ECO:0000313" key="15">
    <source>
        <dbReference type="EMBL" id="CAD7241015.1"/>
    </source>
</evidence>
<dbReference type="FunFam" id="3.40.390.10:FF:000074">
    <property type="entry name" value="Metalloprotease"/>
    <property type="match status" value="1"/>
</dbReference>
<dbReference type="InterPro" id="IPR011990">
    <property type="entry name" value="TPR-like_helical_dom_sf"/>
</dbReference>
<evidence type="ECO:0000256" key="11">
    <source>
        <dbReference type="SAM" id="Coils"/>
    </source>
</evidence>
<evidence type="ECO:0000259" key="14">
    <source>
        <dbReference type="Pfam" id="PF10516"/>
    </source>
</evidence>
<dbReference type="Proteomes" id="UP000677054">
    <property type="component" value="Unassembled WGS sequence"/>
</dbReference>
<feature type="repeat" description="TPR" evidence="9">
    <location>
        <begin position="281"/>
        <end position="314"/>
    </location>
</feature>
<feature type="region of interest" description="Disordered" evidence="12">
    <location>
        <begin position="1"/>
        <end position="71"/>
    </location>
</feature>
<dbReference type="InterPro" id="IPR045090">
    <property type="entry name" value="Pept_M3A_M3B"/>
</dbReference>
<accession>A0A7R8WZ97</accession>
<reference evidence="15" key="1">
    <citation type="submission" date="2020-11" db="EMBL/GenBank/DDBJ databases">
        <authorList>
            <person name="Tran Van P."/>
        </authorList>
    </citation>
    <scope>NUCLEOTIDE SEQUENCE</scope>
</reference>
<evidence type="ECO:0000256" key="3">
    <source>
        <dbReference type="ARBA" id="ARBA00022490"/>
    </source>
</evidence>
<dbReference type="EMBL" id="CAJPEV010000085">
    <property type="protein sequence ID" value="CAG0880320.1"/>
    <property type="molecule type" value="Genomic_DNA"/>
</dbReference>
<feature type="domain" description="Tetratricopeptide SHNi-TPR" evidence="14">
    <location>
        <begin position="286"/>
        <end position="317"/>
    </location>
</feature>
<feature type="compositionally biased region" description="Basic and acidic residues" evidence="12">
    <location>
        <begin position="59"/>
        <end position="71"/>
    </location>
</feature>
<keyword evidence="6 10" id="KW-0378">Hydrolase</keyword>
<dbReference type="InterPro" id="IPR024080">
    <property type="entry name" value="Neurolysin/TOP_N"/>
</dbReference>
<keyword evidence="5 10" id="KW-0479">Metal-binding</keyword>
<dbReference type="CDD" id="cd06455">
    <property type="entry name" value="M3A_TOP"/>
    <property type="match status" value="1"/>
</dbReference>